<protein>
    <submittedName>
        <fullName evidence="1">Uncharacterized protein</fullName>
    </submittedName>
</protein>
<proteinExistence type="predicted"/>
<evidence type="ECO:0000313" key="2">
    <source>
        <dbReference type="Proteomes" id="UP000012160"/>
    </source>
</evidence>
<comment type="caution">
    <text evidence="1">The sequence shown here is derived from an EMBL/GenBank/DDBJ whole genome shotgun (WGS) entry which is preliminary data.</text>
</comment>
<dbReference type="AlphaFoldDB" id="M6URU9"/>
<organism evidence="1 2">
    <name type="scientific">Leptospira santarosai str. ZUN179</name>
    <dbReference type="NCBI Taxonomy" id="1049985"/>
    <lineage>
        <taxon>Bacteria</taxon>
        <taxon>Pseudomonadati</taxon>
        <taxon>Spirochaetota</taxon>
        <taxon>Spirochaetia</taxon>
        <taxon>Leptospirales</taxon>
        <taxon>Leptospiraceae</taxon>
        <taxon>Leptospira</taxon>
    </lineage>
</organism>
<sequence>MKDIDPIWFLKKIAFKEERQRWLEDVISDRINDLREKIENQNKFKCEHCGKFTRILKDIGNKNE</sequence>
<reference evidence="1 2" key="1">
    <citation type="submission" date="2013-01" db="EMBL/GenBank/DDBJ databases">
        <authorList>
            <person name="Harkins D.M."/>
            <person name="Durkin A.S."/>
            <person name="Brinkac L.M."/>
            <person name="Haft D.H."/>
            <person name="Selengut J.D."/>
            <person name="Sanka R."/>
            <person name="DePew J."/>
            <person name="Purushe J."/>
            <person name="Matthias M.A."/>
            <person name="Vinetz J.M."/>
            <person name="Sutton G.G."/>
            <person name="Nierman W.C."/>
            <person name="Fouts D.E."/>
        </authorList>
    </citation>
    <scope>NUCLEOTIDE SEQUENCE [LARGE SCALE GENOMIC DNA]</scope>
    <source>
        <strain evidence="1 2">ZUN179</strain>
    </source>
</reference>
<dbReference type="EMBL" id="AHOQ02000048">
    <property type="protein sequence ID" value="EMO43779.1"/>
    <property type="molecule type" value="Genomic_DNA"/>
</dbReference>
<name>M6URU9_9LEPT</name>
<evidence type="ECO:0000313" key="1">
    <source>
        <dbReference type="EMBL" id="EMO43779.1"/>
    </source>
</evidence>
<dbReference type="Proteomes" id="UP000012160">
    <property type="component" value="Unassembled WGS sequence"/>
</dbReference>
<gene>
    <name evidence="1" type="ORF">LEP1GSC187_0498</name>
</gene>
<accession>M6URU9</accession>